<sequence length="67" mass="7431">MDVKRNSISGHSRRRASLVEVAEKHFDTNTLILIVNVLILVVAMSLLYMIATSAATVGKNFLDKDEN</sequence>
<organism evidence="2">
    <name type="scientific">Strongyloides stercoralis</name>
    <name type="common">Threadworm</name>
    <dbReference type="NCBI Taxonomy" id="6248"/>
    <lineage>
        <taxon>Eukaryota</taxon>
        <taxon>Metazoa</taxon>
        <taxon>Ecdysozoa</taxon>
        <taxon>Nematoda</taxon>
        <taxon>Chromadorea</taxon>
        <taxon>Rhabditida</taxon>
        <taxon>Tylenchina</taxon>
        <taxon>Panagrolaimomorpha</taxon>
        <taxon>Strongyloidoidea</taxon>
        <taxon>Strongyloididae</taxon>
        <taxon>Strongyloides</taxon>
    </lineage>
</organism>
<proteinExistence type="predicted"/>
<evidence type="ECO:0000256" key="1">
    <source>
        <dbReference type="SAM" id="Phobius"/>
    </source>
</evidence>
<reference evidence="2" key="1">
    <citation type="submission" date="2015-08" db="UniProtKB">
        <authorList>
            <consortium name="WormBaseParasite"/>
        </authorList>
    </citation>
    <scope>IDENTIFICATION</scope>
</reference>
<name>A0A0K0ESC8_STRER</name>
<keyword evidence="1" id="KW-0812">Transmembrane</keyword>
<feature type="transmembrane region" description="Helical" evidence="1">
    <location>
        <begin position="31"/>
        <end position="51"/>
    </location>
</feature>
<dbReference type="AlphaFoldDB" id="A0A0K0ESC8"/>
<protein>
    <submittedName>
        <fullName evidence="2">Triple QxxK/R motif-containing protein</fullName>
    </submittedName>
</protein>
<keyword evidence="1" id="KW-0472">Membrane</keyword>
<accession>A0A0K0ESC8</accession>
<evidence type="ECO:0000313" key="2">
    <source>
        <dbReference type="WBParaSite" id="SSTP_0001235700.1"/>
    </source>
</evidence>
<dbReference type="WBParaSite" id="SSTP_0001235700.1">
    <property type="protein sequence ID" value="SSTP_0001235700.1"/>
    <property type="gene ID" value="SSTP_0001235700"/>
</dbReference>
<keyword evidence="1" id="KW-1133">Transmembrane helix</keyword>